<proteinExistence type="predicted"/>
<reference evidence="2 3" key="1">
    <citation type="submission" date="2021-03" db="EMBL/GenBank/DDBJ databases">
        <title>Isolation and description of Capnocytophaga bilenii sp. nov., a novel Capnocytophaga species, isolated from a gingivitis subject.</title>
        <authorList>
            <person name="Antezack A."/>
            <person name="Monnet-Corti V."/>
            <person name="La Scola B."/>
        </authorList>
    </citation>
    <scope>NUCLEOTIDE SEQUENCE [LARGE SCALE GENOMIC DNA]</scope>
    <source>
        <strain evidence="2 3">Marseille-Q4570</strain>
    </source>
</reference>
<dbReference type="EMBL" id="JAGDYP010000001">
    <property type="protein sequence ID" value="MBO1882943.1"/>
    <property type="molecule type" value="Genomic_DNA"/>
</dbReference>
<accession>A0ABS3PUE4</accession>
<dbReference type="RefSeq" id="WP_208057430.1">
    <property type="nucleotide sequence ID" value="NZ_JAGDYP010000001.1"/>
</dbReference>
<gene>
    <name evidence="2" type="ORF">J4N46_00465</name>
</gene>
<name>A0ABS3PUE4_9FLAO</name>
<keyword evidence="3" id="KW-1185">Reference proteome</keyword>
<evidence type="ECO:0000313" key="2">
    <source>
        <dbReference type="EMBL" id="MBO1882943.1"/>
    </source>
</evidence>
<comment type="caution">
    <text evidence="2">The sequence shown here is derived from an EMBL/GenBank/DDBJ whole genome shotgun (WGS) entry which is preliminary data.</text>
</comment>
<dbReference type="Pfam" id="PF08346">
    <property type="entry name" value="AntA"/>
    <property type="match status" value="1"/>
</dbReference>
<dbReference type="Proteomes" id="UP000681610">
    <property type="component" value="Unassembled WGS sequence"/>
</dbReference>
<dbReference type="PANTHER" id="PTHR36180:SF1">
    <property type="entry name" value="ANTA_ANTB ANTIREPRESSOR DOMAIN-CONTAINING PROTEIN"/>
    <property type="match status" value="1"/>
</dbReference>
<evidence type="ECO:0000313" key="3">
    <source>
        <dbReference type="Proteomes" id="UP000681610"/>
    </source>
</evidence>
<protein>
    <submittedName>
        <fullName evidence="2">AntA/AntB antirepressor family protein</fullName>
    </submittedName>
</protein>
<evidence type="ECO:0000259" key="1">
    <source>
        <dbReference type="Pfam" id="PF08346"/>
    </source>
</evidence>
<dbReference type="PANTHER" id="PTHR36180">
    <property type="entry name" value="DNA-BINDING PROTEIN-RELATED-RELATED"/>
    <property type="match status" value="1"/>
</dbReference>
<organism evidence="2 3">
    <name type="scientific">Capnocytophaga bilenii</name>
    <dbReference type="NCBI Taxonomy" id="2819369"/>
    <lineage>
        <taxon>Bacteria</taxon>
        <taxon>Pseudomonadati</taxon>
        <taxon>Bacteroidota</taxon>
        <taxon>Flavobacteriia</taxon>
        <taxon>Flavobacteriales</taxon>
        <taxon>Flavobacteriaceae</taxon>
        <taxon>Capnocytophaga</taxon>
    </lineage>
</organism>
<feature type="domain" description="AntA/AntB antirepressor" evidence="1">
    <location>
        <begin position="16"/>
        <end position="86"/>
    </location>
</feature>
<sequence>MSELVKITEQNGQRAVLARELHQFLEVGRDFSNWIKGRIEEYGFIENQDYSLLANFGEQTSRGGHNKIEYILTLDMAKELSMVEKTEKGKQARRYFIEMEKIATQAKTLPFNKNKELQAELFELIRNNLVKGDIVDIAKEKGLNKNTLKSVLYYGNYNDEIVKALYERALSNKNKLRSELQIMINELKK</sequence>
<dbReference type="InterPro" id="IPR013557">
    <property type="entry name" value="AntA/B_antirep"/>
</dbReference>